<sequence>MSAAAGVADVPELLEAILLHLPLKDILLAQRVSRTFRDGINSSPTIQRALFLRPSHDFTVALFGPIRTPIKDCTTSCIDWHGGTVSTSRGLLRMACEASDDTRYDIEFNPFAIETSRTANVSPRKIHLPRSAIGDEACWRDMTLSQPPMREVIIDHGRAAHWHMVRASMPSRGVTLGDLEQGLESLGDARGRLRRLFLSLDYGRL</sequence>
<evidence type="ECO:0000259" key="1">
    <source>
        <dbReference type="SMART" id="SM00256"/>
    </source>
</evidence>
<evidence type="ECO:0000313" key="2">
    <source>
        <dbReference type="EMBL" id="USW56038.1"/>
    </source>
</evidence>
<accession>A0A9Q9B1V2</accession>
<protein>
    <submittedName>
        <fullName evidence="2">F-box domain-containing protein</fullName>
    </submittedName>
</protein>
<organism evidence="2 3">
    <name type="scientific">Septoria linicola</name>
    <dbReference type="NCBI Taxonomy" id="215465"/>
    <lineage>
        <taxon>Eukaryota</taxon>
        <taxon>Fungi</taxon>
        <taxon>Dikarya</taxon>
        <taxon>Ascomycota</taxon>
        <taxon>Pezizomycotina</taxon>
        <taxon>Dothideomycetes</taxon>
        <taxon>Dothideomycetidae</taxon>
        <taxon>Mycosphaerellales</taxon>
        <taxon>Mycosphaerellaceae</taxon>
        <taxon>Septoria</taxon>
    </lineage>
</organism>
<name>A0A9Q9B1V2_9PEZI</name>
<gene>
    <name evidence="2" type="ORF">Slin15195_G093570</name>
</gene>
<keyword evidence="3" id="KW-1185">Reference proteome</keyword>
<dbReference type="EMBL" id="CP099425">
    <property type="protein sequence ID" value="USW56038.1"/>
    <property type="molecule type" value="Genomic_DNA"/>
</dbReference>
<proteinExistence type="predicted"/>
<dbReference type="InterPro" id="IPR001810">
    <property type="entry name" value="F-box_dom"/>
</dbReference>
<reference evidence="2" key="1">
    <citation type="submission" date="2022-06" db="EMBL/GenBank/DDBJ databases">
        <title>Complete genome sequences of two strains of the flax pathogen Septoria linicola.</title>
        <authorList>
            <person name="Lapalu N."/>
            <person name="Simon A."/>
            <person name="Demenou B."/>
            <person name="Paumier D."/>
            <person name="Guillot M.-P."/>
            <person name="Gout L."/>
            <person name="Valade R."/>
        </authorList>
    </citation>
    <scope>NUCLEOTIDE SEQUENCE</scope>
    <source>
        <strain evidence="2">SE15195</strain>
    </source>
</reference>
<feature type="domain" description="F-box" evidence="1">
    <location>
        <begin position="10"/>
        <end position="48"/>
    </location>
</feature>
<dbReference type="InterPro" id="IPR036047">
    <property type="entry name" value="F-box-like_dom_sf"/>
</dbReference>
<dbReference type="SMART" id="SM00256">
    <property type="entry name" value="FBOX"/>
    <property type="match status" value="1"/>
</dbReference>
<dbReference type="Pfam" id="PF00646">
    <property type="entry name" value="F-box"/>
    <property type="match status" value="1"/>
</dbReference>
<dbReference type="AlphaFoldDB" id="A0A9Q9B1V2"/>
<evidence type="ECO:0000313" key="3">
    <source>
        <dbReference type="Proteomes" id="UP001056384"/>
    </source>
</evidence>
<dbReference type="Proteomes" id="UP001056384">
    <property type="component" value="Chromosome 8"/>
</dbReference>
<dbReference type="SUPFAM" id="SSF81383">
    <property type="entry name" value="F-box domain"/>
    <property type="match status" value="1"/>
</dbReference>